<keyword evidence="2 5" id="KW-0812">Transmembrane</keyword>
<evidence type="ECO:0000313" key="6">
    <source>
        <dbReference type="EMBL" id="GLD73236.1"/>
    </source>
</evidence>
<evidence type="ECO:0000256" key="5">
    <source>
        <dbReference type="SAM" id="Phobius"/>
    </source>
</evidence>
<dbReference type="AlphaFoldDB" id="A0AAD3NLJ0"/>
<dbReference type="Proteomes" id="UP001279410">
    <property type="component" value="Unassembled WGS sequence"/>
</dbReference>
<accession>A0AAD3NLJ0</accession>
<dbReference type="GO" id="GO:0005886">
    <property type="term" value="C:plasma membrane"/>
    <property type="evidence" value="ECO:0007669"/>
    <property type="project" value="TreeGrafter"/>
</dbReference>
<dbReference type="GO" id="GO:0007605">
    <property type="term" value="P:sensory perception of sound"/>
    <property type="evidence" value="ECO:0007669"/>
    <property type="project" value="TreeGrafter"/>
</dbReference>
<keyword evidence="4 5" id="KW-0472">Membrane</keyword>
<protein>
    <submittedName>
        <fullName evidence="6">LHFPL tetraspan subfamily member 3 protein</fullName>
    </submittedName>
</protein>
<dbReference type="InterPro" id="IPR019372">
    <property type="entry name" value="LHFPL"/>
</dbReference>
<keyword evidence="3 5" id="KW-1133">Transmembrane helix</keyword>
<comment type="subcellular location">
    <subcellularLocation>
        <location evidence="1">Membrane</location>
        <topology evidence="1">Multi-pass membrane protein</topology>
    </subcellularLocation>
</comment>
<organism evidence="6 7">
    <name type="scientific">Lates japonicus</name>
    <name type="common">Japanese lates</name>
    <dbReference type="NCBI Taxonomy" id="270547"/>
    <lineage>
        <taxon>Eukaryota</taxon>
        <taxon>Metazoa</taxon>
        <taxon>Chordata</taxon>
        <taxon>Craniata</taxon>
        <taxon>Vertebrata</taxon>
        <taxon>Euteleostomi</taxon>
        <taxon>Actinopterygii</taxon>
        <taxon>Neopterygii</taxon>
        <taxon>Teleostei</taxon>
        <taxon>Neoteleostei</taxon>
        <taxon>Acanthomorphata</taxon>
        <taxon>Carangaria</taxon>
        <taxon>Carangaria incertae sedis</taxon>
        <taxon>Centropomidae</taxon>
        <taxon>Lates</taxon>
    </lineage>
</organism>
<evidence type="ECO:0000256" key="1">
    <source>
        <dbReference type="ARBA" id="ARBA00004141"/>
    </source>
</evidence>
<gene>
    <name evidence="6" type="ORF">AKAME5_002456100</name>
</gene>
<comment type="caution">
    <text evidence="6">The sequence shown here is derived from an EMBL/GenBank/DDBJ whole genome shotgun (WGS) entry which is preliminary data.</text>
</comment>
<proteinExistence type="predicted"/>
<reference evidence="6" key="1">
    <citation type="submission" date="2022-08" db="EMBL/GenBank/DDBJ databases">
        <title>Genome sequencing of akame (Lates japonicus).</title>
        <authorList>
            <person name="Hashiguchi Y."/>
            <person name="Takahashi H."/>
        </authorList>
    </citation>
    <scope>NUCLEOTIDE SEQUENCE</scope>
    <source>
        <strain evidence="6">Kochi</strain>
    </source>
</reference>
<evidence type="ECO:0000256" key="2">
    <source>
        <dbReference type="ARBA" id="ARBA00022692"/>
    </source>
</evidence>
<name>A0AAD3NLJ0_LATJO</name>
<evidence type="ECO:0000256" key="4">
    <source>
        <dbReference type="ARBA" id="ARBA00023136"/>
    </source>
</evidence>
<dbReference type="EMBL" id="BRZM01001469">
    <property type="protein sequence ID" value="GLD73236.1"/>
    <property type="molecule type" value="Genomic_DNA"/>
</dbReference>
<sequence length="80" mass="9120">MVPGPQRPPPCSHPRLQNLPDQLRAQLRAIGVLWAILPILFAIVSVVYHQPYWIRRQCGHLQAGLLGLFHYCIGNRLSRT</sequence>
<dbReference type="PANTHER" id="PTHR12489:SF13">
    <property type="entry name" value="LHFPL TETRASPAN SUBFAMILY MEMBER 3 PROTEIN"/>
    <property type="match status" value="1"/>
</dbReference>
<evidence type="ECO:0000313" key="7">
    <source>
        <dbReference type="Proteomes" id="UP001279410"/>
    </source>
</evidence>
<feature type="transmembrane region" description="Helical" evidence="5">
    <location>
        <begin position="29"/>
        <end position="48"/>
    </location>
</feature>
<dbReference type="Pfam" id="PF10242">
    <property type="entry name" value="L_HMGIC_fpl"/>
    <property type="match status" value="1"/>
</dbReference>
<evidence type="ECO:0000256" key="3">
    <source>
        <dbReference type="ARBA" id="ARBA00022989"/>
    </source>
</evidence>
<dbReference type="PANTHER" id="PTHR12489">
    <property type="entry name" value="LIPOMA HMGIC FUSION PARTNER-LIKE PROTEIN"/>
    <property type="match status" value="1"/>
</dbReference>
<keyword evidence="7" id="KW-1185">Reference proteome</keyword>